<reference evidence="3" key="1">
    <citation type="submission" date="2014-11" db="EMBL/GenBank/DDBJ databases">
        <authorList>
            <person name="Otto D Thomas"/>
            <person name="Naeem Raeece"/>
        </authorList>
    </citation>
    <scope>NUCLEOTIDE SEQUENCE</scope>
</reference>
<keyword evidence="1" id="KW-0175">Coiled coil</keyword>
<name>A0A0G4I4N4_9ALVE</name>
<evidence type="ECO:0000313" key="3">
    <source>
        <dbReference type="EMBL" id="CEM51923.1"/>
    </source>
</evidence>
<feature type="region of interest" description="Disordered" evidence="2">
    <location>
        <begin position="153"/>
        <end position="196"/>
    </location>
</feature>
<feature type="compositionally biased region" description="Basic and acidic residues" evidence="2">
    <location>
        <begin position="392"/>
        <end position="413"/>
    </location>
</feature>
<evidence type="ECO:0000256" key="2">
    <source>
        <dbReference type="SAM" id="MobiDB-lite"/>
    </source>
</evidence>
<accession>A0A0G4I4N4</accession>
<feature type="coiled-coil region" evidence="1">
    <location>
        <begin position="255"/>
        <end position="282"/>
    </location>
</feature>
<proteinExistence type="predicted"/>
<sequence length="422" mass="46981">MAFRRSMGDQLEDGSGCVSASLEEWFQDVAVDAQSATSTETQQELNVAAEPVTLPSFLAPSEPADLPDLDSVSPGGLEEPDGQGCKSSDDSALWGWKVFSFAPSIPNCADSRSRRFRPLARPRPQTEDLLLGTLTEEDASDIEGGELVSRAVVETESTDRNVEGGTRKGDMSGPSPHSLEPPPHLISNSRQTSESGHLMDWREVRRRESLSSYEALIPRNLTPSLALDELRKKDVVIEALRRTLSVMECDFRREIAAWQKQLQTERERAEVAQKTIQMMSQQEAVLKAESAKMTEAHFRGVSASSERIRQAEADAKTACGWVESLAQVVRTARASEAKAVSSMGILQGDKLMAEGKLRQAEWKLGELREREMEFASLMEEKEQREKDLLKRLEEKEKEEMDLRNRLGEKDKRGGFAAASREL</sequence>
<dbReference type="EMBL" id="CDMZ01005093">
    <property type="protein sequence ID" value="CEM51923.1"/>
    <property type="molecule type" value="Genomic_DNA"/>
</dbReference>
<feature type="compositionally biased region" description="Basic and acidic residues" evidence="2">
    <location>
        <begin position="157"/>
        <end position="170"/>
    </location>
</feature>
<feature type="region of interest" description="Disordered" evidence="2">
    <location>
        <begin position="54"/>
        <end position="88"/>
    </location>
</feature>
<protein>
    <submittedName>
        <fullName evidence="3">Uncharacterized protein</fullName>
    </submittedName>
</protein>
<dbReference type="AlphaFoldDB" id="A0A0G4I4N4"/>
<feature type="region of interest" description="Disordered" evidence="2">
    <location>
        <begin position="392"/>
        <end position="422"/>
    </location>
</feature>
<feature type="compositionally biased region" description="Polar residues" evidence="2">
    <location>
        <begin position="186"/>
        <end position="195"/>
    </location>
</feature>
<evidence type="ECO:0000256" key="1">
    <source>
        <dbReference type="SAM" id="Coils"/>
    </source>
</evidence>
<dbReference type="VEuPathDB" id="CryptoDB:Cvel_10949"/>
<gene>
    <name evidence="3" type="ORF">Cvel_10949</name>
</gene>
<organism evidence="3">
    <name type="scientific">Chromera velia CCMP2878</name>
    <dbReference type="NCBI Taxonomy" id="1169474"/>
    <lineage>
        <taxon>Eukaryota</taxon>
        <taxon>Sar</taxon>
        <taxon>Alveolata</taxon>
        <taxon>Colpodellida</taxon>
        <taxon>Chromeraceae</taxon>
        <taxon>Chromera</taxon>
    </lineage>
</organism>